<protein>
    <submittedName>
        <fullName evidence="5">Glucan endo-1,3-beta-glucosidase 3</fullName>
    </submittedName>
</protein>
<feature type="region of interest" description="Disordered" evidence="2">
    <location>
        <begin position="405"/>
        <end position="452"/>
    </location>
</feature>
<dbReference type="Gene3D" id="1.20.58.1040">
    <property type="match status" value="1"/>
</dbReference>
<accession>A0ABR2MQS2</accession>
<evidence type="ECO:0000259" key="4">
    <source>
        <dbReference type="SMART" id="SM00768"/>
    </source>
</evidence>
<organism evidence="5 6">
    <name type="scientific">Platanthera guangdongensis</name>
    <dbReference type="NCBI Taxonomy" id="2320717"/>
    <lineage>
        <taxon>Eukaryota</taxon>
        <taxon>Viridiplantae</taxon>
        <taxon>Streptophyta</taxon>
        <taxon>Embryophyta</taxon>
        <taxon>Tracheophyta</taxon>
        <taxon>Spermatophyta</taxon>
        <taxon>Magnoliopsida</taxon>
        <taxon>Liliopsida</taxon>
        <taxon>Asparagales</taxon>
        <taxon>Orchidaceae</taxon>
        <taxon>Orchidoideae</taxon>
        <taxon>Orchideae</taxon>
        <taxon>Orchidinae</taxon>
        <taxon>Platanthera</taxon>
    </lineage>
</organism>
<sequence length="452" mass="49394">MLGRFQAMGFIIALLLLFVSHCTGILVGFSHEASEAEMLEVHSFQRSLLGEEKNAISSNKVDTYPITVPSTRPTPTQTIVTVLPTNPSTIPVTSAPITVPSSEPMPTPITNPTNSPSTVPSVNPETNPITNPAINPIFPPPSDSPVTYPGTVPALVPTGLWLTWCVAKPGVPDSVLQNALDFACGMGGTDCSAIQETGNCYSPNTLQSHASYAFNNYYQRNPVQSSCNFGGAAIIVTVNPSTSTCLYPSSRRLETSETEALLSIIKQHAQSRSFPRKKIKNKMCRFYCSSSDDYPNNFLVCEHIGYSKYDQPGLKAINLGEVEKQECYVKKVVSISTTFKPSSSDKKRKNPASKVSLLGAKMPKVSEIDEEELEWPRIAKEEMVQQQRLSTVTARVKTNVEARVKDKTKARVGALEKEKADVEAKSKAGTEEKKKDDDEAKDKTTILDRSQL</sequence>
<name>A0ABR2MQS2_9ASPA</name>
<keyword evidence="1 3" id="KW-0732">Signal</keyword>
<dbReference type="Proteomes" id="UP001412067">
    <property type="component" value="Unassembled WGS sequence"/>
</dbReference>
<comment type="caution">
    <text evidence="5">The sequence shown here is derived from an EMBL/GenBank/DDBJ whole genome shotgun (WGS) entry which is preliminary data.</text>
</comment>
<evidence type="ECO:0000313" key="5">
    <source>
        <dbReference type="EMBL" id="KAK8966356.1"/>
    </source>
</evidence>
<feature type="domain" description="X8" evidence="4">
    <location>
        <begin position="163"/>
        <end position="247"/>
    </location>
</feature>
<gene>
    <name evidence="5" type="ORF">KSP40_PGU007495</name>
</gene>
<dbReference type="Pfam" id="PF07983">
    <property type="entry name" value="X8"/>
    <property type="match status" value="1"/>
</dbReference>
<dbReference type="InterPro" id="IPR044788">
    <property type="entry name" value="X8_dom_prot"/>
</dbReference>
<evidence type="ECO:0000256" key="2">
    <source>
        <dbReference type="SAM" id="MobiDB-lite"/>
    </source>
</evidence>
<feature type="signal peptide" evidence="3">
    <location>
        <begin position="1"/>
        <end position="24"/>
    </location>
</feature>
<proteinExistence type="predicted"/>
<dbReference type="SMART" id="SM00768">
    <property type="entry name" value="X8"/>
    <property type="match status" value="1"/>
</dbReference>
<reference evidence="5 6" key="1">
    <citation type="journal article" date="2022" name="Nat. Plants">
        <title>Genomes of leafy and leafless Platanthera orchids illuminate the evolution of mycoheterotrophy.</title>
        <authorList>
            <person name="Li M.H."/>
            <person name="Liu K.W."/>
            <person name="Li Z."/>
            <person name="Lu H.C."/>
            <person name="Ye Q.L."/>
            <person name="Zhang D."/>
            <person name="Wang J.Y."/>
            <person name="Li Y.F."/>
            <person name="Zhong Z.M."/>
            <person name="Liu X."/>
            <person name="Yu X."/>
            <person name="Liu D.K."/>
            <person name="Tu X.D."/>
            <person name="Liu B."/>
            <person name="Hao Y."/>
            <person name="Liao X.Y."/>
            <person name="Jiang Y.T."/>
            <person name="Sun W.H."/>
            <person name="Chen J."/>
            <person name="Chen Y.Q."/>
            <person name="Ai Y."/>
            <person name="Zhai J.W."/>
            <person name="Wu S.S."/>
            <person name="Zhou Z."/>
            <person name="Hsiao Y.Y."/>
            <person name="Wu W.L."/>
            <person name="Chen Y.Y."/>
            <person name="Lin Y.F."/>
            <person name="Hsu J.L."/>
            <person name="Li C.Y."/>
            <person name="Wang Z.W."/>
            <person name="Zhao X."/>
            <person name="Zhong W.Y."/>
            <person name="Ma X.K."/>
            <person name="Ma L."/>
            <person name="Huang J."/>
            <person name="Chen G.Z."/>
            <person name="Huang M.Z."/>
            <person name="Huang L."/>
            <person name="Peng D.H."/>
            <person name="Luo Y.B."/>
            <person name="Zou S.Q."/>
            <person name="Chen S.P."/>
            <person name="Lan S."/>
            <person name="Tsai W.C."/>
            <person name="Van de Peer Y."/>
            <person name="Liu Z.J."/>
        </authorList>
    </citation>
    <scope>NUCLEOTIDE SEQUENCE [LARGE SCALE GENOMIC DNA]</scope>
    <source>
        <strain evidence="5">Lor288</strain>
    </source>
</reference>
<dbReference type="EMBL" id="JBBWWR010000005">
    <property type="protein sequence ID" value="KAK8966356.1"/>
    <property type="molecule type" value="Genomic_DNA"/>
</dbReference>
<feature type="chain" id="PRO_5045520090" evidence="3">
    <location>
        <begin position="25"/>
        <end position="452"/>
    </location>
</feature>
<dbReference type="PANTHER" id="PTHR31044">
    <property type="entry name" value="BETA-1,3 GLUCANASE"/>
    <property type="match status" value="1"/>
</dbReference>
<evidence type="ECO:0000256" key="1">
    <source>
        <dbReference type="ARBA" id="ARBA00022729"/>
    </source>
</evidence>
<evidence type="ECO:0000313" key="6">
    <source>
        <dbReference type="Proteomes" id="UP001412067"/>
    </source>
</evidence>
<evidence type="ECO:0000256" key="3">
    <source>
        <dbReference type="SAM" id="SignalP"/>
    </source>
</evidence>
<dbReference type="PANTHER" id="PTHR31044:SF120">
    <property type="entry name" value="CARBOHYDRATE-BINDING X8 DOMAIN SUPERFAMILY PROTEIN"/>
    <property type="match status" value="1"/>
</dbReference>
<dbReference type="InterPro" id="IPR012946">
    <property type="entry name" value="X8"/>
</dbReference>
<keyword evidence="6" id="KW-1185">Reference proteome</keyword>